<evidence type="ECO:0000313" key="4">
    <source>
        <dbReference type="Proteomes" id="UP000001058"/>
    </source>
</evidence>
<protein>
    <submittedName>
        <fullName evidence="3">Uncharacterized protein</fullName>
    </submittedName>
</protein>
<sequence length="174" mass="19635">MMCPVMQHLLCQLTPACSGALATAAVRPKWKERQHRALKSPVNVLLQSPAAATFDVVRRLFVVPLDEVQGTNICSTRAFARLYRALQTTWWSMVALSPEPFEDEYDDDEYEDGEFVDLDDEDLLGDVGEFEDDWEEADDDRDSMYDEDDAGGDGPEELGESEASELNLIQYAFK</sequence>
<feature type="region of interest" description="Disordered" evidence="1">
    <location>
        <begin position="127"/>
        <end position="167"/>
    </location>
</feature>
<gene>
    <name evidence="3" type="ORF">VOLCADRAFT_93981</name>
</gene>
<keyword evidence="2" id="KW-0732">Signal</keyword>
<dbReference type="EMBL" id="GL378356">
    <property type="protein sequence ID" value="EFJ45628.1"/>
    <property type="molecule type" value="Genomic_DNA"/>
</dbReference>
<organism evidence="4">
    <name type="scientific">Volvox carteri f. nagariensis</name>
    <dbReference type="NCBI Taxonomy" id="3068"/>
    <lineage>
        <taxon>Eukaryota</taxon>
        <taxon>Viridiplantae</taxon>
        <taxon>Chlorophyta</taxon>
        <taxon>core chlorophytes</taxon>
        <taxon>Chlorophyceae</taxon>
        <taxon>CS clade</taxon>
        <taxon>Chlamydomonadales</taxon>
        <taxon>Volvocaceae</taxon>
        <taxon>Volvox</taxon>
    </lineage>
</organism>
<evidence type="ECO:0000256" key="2">
    <source>
        <dbReference type="SAM" id="SignalP"/>
    </source>
</evidence>
<dbReference type="AlphaFoldDB" id="D8U3L2"/>
<dbReference type="RefSeq" id="XP_002953318.1">
    <property type="nucleotide sequence ID" value="XM_002953272.1"/>
</dbReference>
<feature type="compositionally biased region" description="Acidic residues" evidence="1">
    <location>
        <begin position="127"/>
        <end position="163"/>
    </location>
</feature>
<evidence type="ECO:0000256" key="1">
    <source>
        <dbReference type="SAM" id="MobiDB-lite"/>
    </source>
</evidence>
<dbReference type="GeneID" id="9622335"/>
<feature type="chain" id="PRO_5003124129" evidence="2">
    <location>
        <begin position="19"/>
        <end position="174"/>
    </location>
</feature>
<name>D8U3L2_VOLCA</name>
<proteinExistence type="predicted"/>
<dbReference type="KEGG" id="vcn:VOLCADRAFT_93981"/>
<feature type="signal peptide" evidence="2">
    <location>
        <begin position="1"/>
        <end position="18"/>
    </location>
</feature>
<keyword evidence="4" id="KW-1185">Reference proteome</keyword>
<evidence type="ECO:0000313" key="3">
    <source>
        <dbReference type="EMBL" id="EFJ45628.1"/>
    </source>
</evidence>
<reference evidence="3 4" key="1">
    <citation type="journal article" date="2010" name="Science">
        <title>Genomic analysis of organismal complexity in the multicellular green alga Volvox carteri.</title>
        <authorList>
            <person name="Prochnik S.E."/>
            <person name="Umen J."/>
            <person name="Nedelcu A.M."/>
            <person name="Hallmann A."/>
            <person name="Miller S.M."/>
            <person name="Nishii I."/>
            <person name="Ferris P."/>
            <person name="Kuo A."/>
            <person name="Mitros T."/>
            <person name="Fritz-Laylin L.K."/>
            <person name="Hellsten U."/>
            <person name="Chapman J."/>
            <person name="Simakov O."/>
            <person name="Rensing S.A."/>
            <person name="Terry A."/>
            <person name="Pangilinan J."/>
            <person name="Kapitonov V."/>
            <person name="Jurka J."/>
            <person name="Salamov A."/>
            <person name="Shapiro H."/>
            <person name="Schmutz J."/>
            <person name="Grimwood J."/>
            <person name="Lindquist E."/>
            <person name="Lucas S."/>
            <person name="Grigoriev I.V."/>
            <person name="Schmitt R."/>
            <person name="Kirk D."/>
            <person name="Rokhsar D.S."/>
        </authorList>
    </citation>
    <scope>NUCLEOTIDE SEQUENCE [LARGE SCALE GENOMIC DNA]</scope>
    <source>
        <strain evidence="4">f. Nagariensis / Eve</strain>
    </source>
</reference>
<dbReference type="InParanoid" id="D8U3L2"/>
<dbReference type="Proteomes" id="UP000001058">
    <property type="component" value="Unassembled WGS sequence"/>
</dbReference>
<accession>D8U3L2</accession>